<name>A0A499VIB6_STRAX</name>
<protein>
    <submittedName>
        <fullName evidence="2">Uncharacterized protein</fullName>
    </submittedName>
</protein>
<accession>A0A499VIB6</accession>
<evidence type="ECO:0000313" key="2">
    <source>
        <dbReference type="EMBL" id="BBJ54104.1"/>
    </source>
</evidence>
<sequence length="221" mass="23089">MTTSDGTVQGHTQIFGSAPRNRAFTVVLLGDGFTAAQQTDFNNACAAFVTALRATPPYDELSPAINVWRVNVASTDSGADDPAAAGGTGATARTYFDASFGGNGIRRLLICNNSTVLTTAAAQVPEFSVAIVVVNSTVYGAAAGPSARTPWPAARRRSPSTRSGTPRTVWRTNTRTTPAATRPGTITIRRASRPSRTSHSTPNALPSSGAGRSPRARPCRR</sequence>
<dbReference type="InterPro" id="IPR024079">
    <property type="entry name" value="MetalloPept_cat_dom_sf"/>
</dbReference>
<feature type="compositionally biased region" description="Polar residues" evidence="1">
    <location>
        <begin position="194"/>
        <end position="206"/>
    </location>
</feature>
<proteinExistence type="predicted"/>
<gene>
    <name evidence="2" type="ORF">SAVMC3_67330</name>
</gene>
<feature type="compositionally biased region" description="Low complexity" evidence="1">
    <location>
        <begin position="160"/>
        <end position="188"/>
    </location>
</feature>
<dbReference type="Gene3D" id="3.40.390.10">
    <property type="entry name" value="Collagenase (Catalytic Domain)"/>
    <property type="match status" value="1"/>
</dbReference>
<dbReference type="GO" id="GO:0008237">
    <property type="term" value="F:metallopeptidase activity"/>
    <property type="evidence" value="ECO:0007669"/>
    <property type="project" value="InterPro"/>
</dbReference>
<dbReference type="AlphaFoldDB" id="A0A499VIB6"/>
<organism evidence="2">
    <name type="scientific">Streptomyces avermitilis</name>
    <dbReference type="NCBI Taxonomy" id="33903"/>
    <lineage>
        <taxon>Bacteria</taxon>
        <taxon>Bacillati</taxon>
        <taxon>Actinomycetota</taxon>
        <taxon>Actinomycetes</taxon>
        <taxon>Kitasatosporales</taxon>
        <taxon>Streptomycetaceae</taxon>
        <taxon>Streptomyces</taxon>
    </lineage>
</organism>
<dbReference type="InterPro" id="IPR019026">
    <property type="entry name" value="Peptidase_M64_IgA"/>
</dbReference>
<dbReference type="Pfam" id="PF09471">
    <property type="entry name" value="Peptidase_M64"/>
    <property type="match status" value="1"/>
</dbReference>
<reference evidence="2" key="1">
    <citation type="submission" date="2019-04" db="EMBL/GenBank/DDBJ databases">
        <title>Draft genome sequences of Streptomyces avermitilis MC3.</title>
        <authorList>
            <person name="Komaki H."/>
            <person name="Tamura T."/>
            <person name="Hosoyama A."/>
        </authorList>
    </citation>
    <scope>NUCLEOTIDE SEQUENCE</scope>
    <source>
        <strain evidence="2">MC3</strain>
    </source>
</reference>
<feature type="region of interest" description="Disordered" evidence="1">
    <location>
        <begin position="144"/>
        <end position="221"/>
    </location>
</feature>
<evidence type="ECO:0000256" key="1">
    <source>
        <dbReference type="SAM" id="MobiDB-lite"/>
    </source>
</evidence>
<dbReference type="EMBL" id="AP019621">
    <property type="protein sequence ID" value="BBJ54104.1"/>
    <property type="molecule type" value="Genomic_DNA"/>
</dbReference>